<proteinExistence type="evidence at protein level"/>
<dbReference type="EMBL" id="ABJB010338207">
    <property type="status" value="NOT_ANNOTATED_CDS"/>
    <property type="molecule type" value="Genomic_DNA"/>
</dbReference>
<dbReference type="GO" id="GO:0015031">
    <property type="term" value="P:protein transport"/>
    <property type="evidence" value="ECO:0007669"/>
    <property type="project" value="UniProtKB-KW"/>
</dbReference>
<feature type="domain" description="MHD" evidence="10">
    <location>
        <begin position="1"/>
        <end position="111"/>
    </location>
</feature>
<reference evidence="11 13" key="1">
    <citation type="submission" date="2008-03" db="EMBL/GenBank/DDBJ databases">
        <title>Annotation of Ixodes scapularis.</title>
        <authorList>
            <consortium name="Ixodes scapularis Genome Project Consortium"/>
            <person name="Caler E."/>
            <person name="Hannick L.I."/>
            <person name="Bidwell S."/>
            <person name="Joardar V."/>
            <person name="Thiagarajan M."/>
            <person name="Amedeo P."/>
            <person name="Galinsky K.J."/>
            <person name="Schobel S."/>
            <person name="Inman J."/>
            <person name="Hostetler J."/>
            <person name="Miller J."/>
            <person name="Hammond M."/>
            <person name="Megy K."/>
            <person name="Lawson D."/>
            <person name="Kodira C."/>
            <person name="Sutton G."/>
            <person name="Meyer J."/>
            <person name="Hill C.A."/>
            <person name="Birren B."/>
            <person name="Nene V."/>
            <person name="Collins F."/>
            <person name="Alarcon-Chaidez F."/>
            <person name="Wikel S."/>
            <person name="Strausberg R."/>
        </authorList>
    </citation>
    <scope>NUCLEOTIDE SEQUENCE [LARGE SCALE GENOMIC DNA]</scope>
    <source>
        <strain evidence="13">Wikel</strain>
        <strain evidence="11">Wikel colony</strain>
    </source>
</reference>
<keyword evidence="4 8" id="KW-0931">ER-Golgi transport</keyword>
<comment type="subcellular location">
    <subcellularLocation>
        <location evidence="8 9">Cytoplasm</location>
    </subcellularLocation>
    <subcellularLocation>
        <location evidence="8 9">Cytoplasmic vesicle</location>
        <location evidence="8 9">COPI-coated vesicle membrane</location>
        <topology evidence="8 9">Peripheral membrane protein</topology>
        <orientation evidence="8 9">Cytoplasmic side</orientation>
    </subcellularLocation>
    <subcellularLocation>
        <location evidence="8 9">Golgi apparatus membrane</location>
        <topology evidence="8 9">Peripheral membrane protein</topology>
        <orientation evidence="8 9">Cytoplasmic side</orientation>
    </subcellularLocation>
</comment>
<dbReference type="SUPFAM" id="SSF49447">
    <property type="entry name" value="Second domain of Mu2 adaptin subunit (ap50) of ap2 adaptor"/>
    <property type="match status" value="1"/>
</dbReference>
<dbReference type="InParanoid" id="B7P3A9"/>
<dbReference type="PANTHER" id="PTHR10121:SF0">
    <property type="entry name" value="COATOMER SUBUNIT DELTA"/>
    <property type="match status" value="1"/>
</dbReference>
<evidence type="ECO:0000259" key="10">
    <source>
        <dbReference type="PROSITE" id="PS51072"/>
    </source>
</evidence>
<keyword evidence="5 8" id="KW-0653">Protein transport</keyword>
<evidence type="ECO:0000256" key="9">
    <source>
        <dbReference type="RuleBase" id="RU366052"/>
    </source>
</evidence>
<keyword evidence="6 8" id="KW-0333">Golgi apparatus</keyword>
<sequence length="111" mass="12320">MLARIPSLGHLLRRPGAAAPVVNECEGDYSFDGRKGLLEWQLPVIDASNKSGSMEFSAQGKPNDFYPVTVNFVSKTLYCDMRVLDVVSVDDEAPVKHSLNTYLIVEKYEVV</sequence>
<comment type="similarity">
    <text evidence="1 8">Belongs to the adaptor complexes medium subunit family. Delta-COP subfamily.</text>
</comment>
<dbReference type="InterPro" id="IPR027059">
    <property type="entry name" value="Coatomer_dsu"/>
</dbReference>
<name>B7P3A9_IXOSC</name>
<keyword evidence="2 8" id="KW-0813">Transport</keyword>
<dbReference type="Pfam" id="PF00928">
    <property type="entry name" value="Adap_comp_sub"/>
    <property type="match status" value="1"/>
</dbReference>
<evidence type="ECO:0000256" key="2">
    <source>
        <dbReference type="ARBA" id="ARBA00022448"/>
    </source>
</evidence>
<evidence type="ECO:0000313" key="13">
    <source>
        <dbReference type="Proteomes" id="UP000001555"/>
    </source>
</evidence>
<evidence type="ECO:0000256" key="5">
    <source>
        <dbReference type="ARBA" id="ARBA00022927"/>
    </source>
</evidence>
<evidence type="ECO:0000256" key="1">
    <source>
        <dbReference type="ARBA" id="ARBA00010516"/>
    </source>
</evidence>
<evidence type="ECO:0000256" key="8">
    <source>
        <dbReference type="RuleBase" id="RU364018"/>
    </source>
</evidence>
<dbReference type="STRING" id="6945.B7P3A9"/>
<keyword evidence="7 8" id="KW-0968">Cytoplasmic vesicle</keyword>
<dbReference type="VEuPathDB" id="VectorBase:ISCI001455"/>
<dbReference type="PANTHER" id="PTHR10121">
    <property type="entry name" value="COATOMER SUBUNIT DELTA"/>
    <property type="match status" value="1"/>
</dbReference>
<dbReference type="EnsemblMetazoa" id="ISCW001455-RA">
    <property type="protein sequence ID" value="ISCW001455-PA"/>
    <property type="gene ID" value="ISCW001455"/>
</dbReference>
<evidence type="ECO:0000256" key="7">
    <source>
        <dbReference type="ARBA" id="ARBA00023329"/>
    </source>
</evidence>
<evidence type="ECO:0000313" key="12">
    <source>
        <dbReference type="EnsemblMetazoa" id="ISCW001455-PA"/>
    </source>
</evidence>
<dbReference type="AlphaFoldDB" id="B7P3A9"/>
<dbReference type="GO" id="GO:0006890">
    <property type="term" value="P:retrograde vesicle-mediated transport, Golgi to endoplasmic reticulum"/>
    <property type="evidence" value="ECO:0007669"/>
    <property type="project" value="UniProtKB-UniRule"/>
</dbReference>
<dbReference type="VEuPathDB" id="VectorBase:ISCP_008822"/>
<dbReference type="Proteomes" id="UP000001555">
    <property type="component" value="Unassembled WGS sequence"/>
</dbReference>
<organism>
    <name type="scientific">Ixodes scapularis</name>
    <name type="common">Black-legged tick</name>
    <name type="synonym">Deer tick</name>
    <dbReference type="NCBI Taxonomy" id="6945"/>
    <lineage>
        <taxon>Eukaryota</taxon>
        <taxon>Metazoa</taxon>
        <taxon>Ecdysozoa</taxon>
        <taxon>Arthropoda</taxon>
        <taxon>Chelicerata</taxon>
        <taxon>Arachnida</taxon>
        <taxon>Acari</taxon>
        <taxon>Parasitiformes</taxon>
        <taxon>Ixodida</taxon>
        <taxon>Ixodoidea</taxon>
        <taxon>Ixodidae</taxon>
        <taxon>Ixodinae</taxon>
        <taxon>Ixodes</taxon>
    </lineage>
</organism>
<dbReference type="InterPro" id="IPR036168">
    <property type="entry name" value="AP2_Mu_C_sf"/>
</dbReference>
<gene>
    <name evidence="11" type="ORF">IscW_ISCW001455</name>
</gene>
<dbReference type="OrthoDB" id="10266042at2759"/>
<evidence type="ECO:0000256" key="6">
    <source>
        <dbReference type="ARBA" id="ARBA00023034"/>
    </source>
</evidence>
<dbReference type="PROSITE" id="PS51072">
    <property type="entry name" value="MHD"/>
    <property type="match status" value="1"/>
</dbReference>
<dbReference type="VEuPathDB" id="VectorBase:ISCW001455"/>
<comment type="subunit">
    <text evidence="8">Oligomeric complex that consists of at least the alpha, beta, beta', gamma, delta, epsilon and zeta subunits.</text>
</comment>
<evidence type="ECO:0000313" key="11">
    <source>
        <dbReference type="EMBL" id="EEC01081.1"/>
    </source>
</evidence>
<comment type="function">
    <text evidence="8">The coatomer is a cytosolic protein complex that binds to dilysine motifs and reversibly associates with Golgi non-clathrin-coated vesicles, which further mediate biosynthetic protein transport from the ER, via the Golgi up to the trans Golgi network. Coatomer complex is required for budding from Golgi membranes, and is essential for the retrograde Golgi-to-ER transport of dilysine-tagged proteins.</text>
</comment>
<keyword evidence="14" id="KW-1267">Proteomics identification</keyword>
<keyword evidence="3 8" id="KW-0963">Cytoplasm</keyword>
<evidence type="ECO:0000256" key="3">
    <source>
        <dbReference type="ARBA" id="ARBA00022490"/>
    </source>
</evidence>
<keyword evidence="13" id="KW-1185">Reference proteome</keyword>
<dbReference type="GO" id="GO:0000139">
    <property type="term" value="C:Golgi membrane"/>
    <property type="evidence" value="ECO:0007669"/>
    <property type="project" value="UniProtKB-SubCell"/>
</dbReference>
<keyword evidence="8" id="KW-0472">Membrane</keyword>
<reference evidence="12" key="2">
    <citation type="submission" date="2020-05" db="UniProtKB">
        <authorList>
            <consortium name="EnsemblMetazoa"/>
        </authorList>
    </citation>
    <scope>IDENTIFICATION</scope>
    <source>
        <strain evidence="12">wikel</strain>
    </source>
</reference>
<accession>B7P3A9</accession>
<dbReference type="EMBL" id="DS627269">
    <property type="protein sequence ID" value="EEC01081.1"/>
    <property type="molecule type" value="Genomic_DNA"/>
</dbReference>
<evidence type="ECO:0007829" key="14">
    <source>
        <dbReference type="PeptideAtlas" id="B7P3A9"/>
    </source>
</evidence>
<dbReference type="HOGENOM" id="CLU_2161098_0_0_1"/>
<dbReference type="InterPro" id="IPR028565">
    <property type="entry name" value="MHD"/>
</dbReference>
<dbReference type="PaxDb" id="6945-B7P3A9"/>
<dbReference type="GO" id="GO:0030126">
    <property type="term" value="C:COPI vesicle coat"/>
    <property type="evidence" value="ECO:0007669"/>
    <property type="project" value="UniProtKB-UniRule"/>
</dbReference>
<evidence type="ECO:0000256" key="4">
    <source>
        <dbReference type="ARBA" id="ARBA00022892"/>
    </source>
</evidence>
<protein>
    <recommendedName>
        <fullName evidence="8">Coatomer subunit delta</fullName>
    </recommendedName>
</protein>